<reference evidence="2" key="1">
    <citation type="journal article" date="2018" name="Nat. Microbiol.">
        <title>Leveraging single-cell genomics to expand the fungal tree of life.</title>
        <authorList>
            <person name="Ahrendt S.R."/>
            <person name="Quandt C.A."/>
            <person name="Ciobanu D."/>
            <person name="Clum A."/>
            <person name="Salamov A."/>
            <person name="Andreopoulos B."/>
            <person name="Cheng J.F."/>
            <person name="Woyke T."/>
            <person name="Pelin A."/>
            <person name="Henrissat B."/>
            <person name="Reynolds N.K."/>
            <person name="Benny G.L."/>
            <person name="Smith M.E."/>
            <person name="James T.Y."/>
            <person name="Grigoriev I.V."/>
        </authorList>
    </citation>
    <scope>NUCLEOTIDE SEQUENCE [LARGE SCALE GENOMIC DNA]</scope>
</reference>
<gene>
    <name evidence="1" type="ORF">BDK51DRAFT_31528</name>
</gene>
<keyword evidence="2" id="KW-1185">Reference proteome</keyword>
<proteinExistence type="predicted"/>
<organism evidence="1 2">
    <name type="scientific">Blyttiomyces helicus</name>
    <dbReference type="NCBI Taxonomy" id="388810"/>
    <lineage>
        <taxon>Eukaryota</taxon>
        <taxon>Fungi</taxon>
        <taxon>Fungi incertae sedis</taxon>
        <taxon>Chytridiomycota</taxon>
        <taxon>Chytridiomycota incertae sedis</taxon>
        <taxon>Chytridiomycetes</taxon>
        <taxon>Chytridiomycetes incertae sedis</taxon>
        <taxon>Blyttiomyces</taxon>
    </lineage>
</organism>
<evidence type="ECO:0000313" key="1">
    <source>
        <dbReference type="EMBL" id="RKO90862.1"/>
    </source>
</evidence>
<accession>A0A4P9WEN5</accession>
<protein>
    <submittedName>
        <fullName evidence="1">Uncharacterized protein</fullName>
    </submittedName>
</protein>
<dbReference type="AlphaFoldDB" id="A0A4P9WEN5"/>
<sequence length="229" mass="25489">MMIVASKITKPEGSAAILLPSMGPKCLKMTAQVKEAMDKASVCELLPKSPLRSCTSFLSSLNVNCRLIWVARINERGGEGLHATELVTWCQENQKKTQMGFTLNVTVIWLAMEKLDKKVPWGLTLDVAQIIIFPIKKVNTATKVEPPPEINPDVLNQDGQVPFQNKANDVSDKILKEGGQSFMARTHTFRYSKRVTDPNWPTAAAPLFYKKLMYSSCELATENLYQGQG</sequence>
<dbReference type="Proteomes" id="UP000269721">
    <property type="component" value="Unassembled WGS sequence"/>
</dbReference>
<name>A0A4P9WEN5_9FUNG</name>
<evidence type="ECO:0000313" key="2">
    <source>
        <dbReference type="Proteomes" id="UP000269721"/>
    </source>
</evidence>
<dbReference type="EMBL" id="KZ995344">
    <property type="protein sequence ID" value="RKO90862.1"/>
    <property type="molecule type" value="Genomic_DNA"/>
</dbReference>